<reference evidence="10" key="1">
    <citation type="submission" date="2015-09" db="EMBL/GenBank/DDBJ databases">
        <authorList>
            <consortium name="Pathogen Informatics"/>
        </authorList>
    </citation>
    <scope>NUCLEOTIDE SEQUENCE [LARGE SCALE GENOMIC DNA]</scope>
    <source>
        <strain evidence="10">Lake Konstanz</strain>
    </source>
</reference>
<feature type="compositionally biased region" description="Basic residues" evidence="7">
    <location>
        <begin position="1"/>
        <end position="10"/>
    </location>
</feature>
<feature type="region of interest" description="Disordered" evidence="7">
    <location>
        <begin position="249"/>
        <end position="420"/>
    </location>
</feature>
<feature type="binding site" evidence="6">
    <location>
        <position position="831"/>
    </location>
    <ligand>
        <name>ATP</name>
        <dbReference type="ChEBI" id="CHEBI:30616"/>
    </ligand>
</feature>
<dbReference type="EMBL" id="CYKH01001895">
    <property type="protein sequence ID" value="CUG91166.1"/>
    <property type="molecule type" value="Genomic_DNA"/>
</dbReference>
<keyword evidence="2 6" id="KW-0547">Nucleotide-binding</keyword>
<feature type="compositionally biased region" description="Basic and acidic residues" evidence="7">
    <location>
        <begin position="40"/>
        <end position="50"/>
    </location>
</feature>
<keyword evidence="4 6" id="KW-0067">ATP-binding</keyword>
<name>A0A0S4JI25_BODSA</name>
<keyword evidence="10" id="KW-1185">Reference proteome</keyword>
<feature type="compositionally biased region" description="Low complexity" evidence="7">
    <location>
        <begin position="405"/>
        <end position="420"/>
    </location>
</feature>
<evidence type="ECO:0000256" key="2">
    <source>
        <dbReference type="ARBA" id="ARBA00022741"/>
    </source>
</evidence>
<dbReference type="PROSITE" id="PS00108">
    <property type="entry name" value="PROTEIN_KINASE_ST"/>
    <property type="match status" value="1"/>
</dbReference>
<feature type="domain" description="Protein kinase" evidence="8">
    <location>
        <begin position="803"/>
        <end position="1246"/>
    </location>
</feature>
<dbReference type="Proteomes" id="UP000051952">
    <property type="component" value="Unassembled WGS sequence"/>
</dbReference>
<dbReference type="GO" id="GO:0004672">
    <property type="term" value="F:protein kinase activity"/>
    <property type="evidence" value="ECO:0007669"/>
    <property type="project" value="InterPro"/>
</dbReference>
<feature type="region of interest" description="Disordered" evidence="7">
    <location>
        <begin position="1"/>
        <end position="232"/>
    </location>
</feature>
<feature type="compositionally biased region" description="Polar residues" evidence="7">
    <location>
        <begin position="324"/>
        <end position="337"/>
    </location>
</feature>
<evidence type="ECO:0000256" key="3">
    <source>
        <dbReference type="ARBA" id="ARBA00022777"/>
    </source>
</evidence>
<dbReference type="InterPro" id="IPR008271">
    <property type="entry name" value="Ser/Thr_kinase_AS"/>
</dbReference>
<proteinExistence type="inferred from homology"/>
<dbReference type="PANTHER" id="PTHR11042">
    <property type="entry name" value="EUKARYOTIC TRANSLATION INITIATION FACTOR 2-ALPHA KINASE EIF2-ALPHA KINASE -RELATED"/>
    <property type="match status" value="1"/>
</dbReference>
<dbReference type="InterPro" id="IPR011009">
    <property type="entry name" value="Kinase-like_dom_sf"/>
</dbReference>
<feature type="compositionally biased region" description="Basic and acidic residues" evidence="7">
    <location>
        <begin position="1299"/>
        <end position="1309"/>
    </location>
</feature>
<dbReference type="VEuPathDB" id="TriTrypDB:BSAL_30530"/>
<dbReference type="GO" id="GO:0005524">
    <property type="term" value="F:ATP binding"/>
    <property type="evidence" value="ECO:0007669"/>
    <property type="project" value="UniProtKB-UniRule"/>
</dbReference>
<evidence type="ECO:0000256" key="4">
    <source>
        <dbReference type="ARBA" id="ARBA00022840"/>
    </source>
</evidence>
<feature type="compositionally biased region" description="Basic and acidic residues" evidence="7">
    <location>
        <begin position="198"/>
        <end position="208"/>
    </location>
</feature>
<accession>A0A0S4JI25</accession>
<dbReference type="PROSITE" id="PS00107">
    <property type="entry name" value="PROTEIN_KINASE_ATP"/>
    <property type="match status" value="1"/>
</dbReference>
<dbReference type="OrthoDB" id="4062651at2759"/>
<feature type="compositionally biased region" description="Polar residues" evidence="7">
    <location>
        <begin position="1316"/>
        <end position="1338"/>
    </location>
</feature>
<keyword evidence="1" id="KW-0808">Transferase</keyword>
<feature type="compositionally biased region" description="Low complexity" evidence="7">
    <location>
        <begin position="555"/>
        <end position="566"/>
    </location>
</feature>
<feature type="compositionally biased region" description="Low complexity" evidence="7">
    <location>
        <begin position="716"/>
        <end position="726"/>
    </location>
</feature>
<dbReference type="InterPro" id="IPR050339">
    <property type="entry name" value="CC_SR_Kinase"/>
</dbReference>
<feature type="compositionally biased region" description="Polar residues" evidence="7">
    <location>
        <begin position="1282"/>
        <end position="1296"/>
    </location>
</feature>
<feature type="compositionally biased region" description="Low complexity" evidence="7">
    <location>
        <begin position="135"/>
        <end position="175"/>
    </location>
</feature>
<feature type="compositionally biased region" description="Low complexity" evidence="7">
    <location>
        <begin position="11"/>
        <end position="24"/>
    </location>
</feature>
<evidence type="ECO:0000256" key="7">
    <source>
        <dbReference type="SAM" id="MobiDB-lite"/>
    </source>
</evidence>
<evidence type="ECO:0000256" key="5">
    <source>
        <dbReference type="ARBA" id="ARBA00037982"/>
    </source>
</evidence>
<feature type="compositionally biased region" description="Polar residues" evidence="7">
    <location>
        <begin position="25"/>
        <end position="35"/>
    </location>
</feature>
<dbReference type="Gene3D" id="1.10.510.10">
    <property type="entry name" value="Transferase(Phosphotransferase) domain 1"/>
    <property type="match status" value="2"/>
</dbReference>
<dbReference type="GO" id="GO:0005737">
    <property type="term" value="C:cytoplasm"/>
    <property type="evidence" value="ECO:0007669"/>
    <property type="project" value="TreeGrafter"/>
</dbReference>
<dbReference type="SUPFAM" id="SSF56112">
    <property type="entry name" value="Protein kinase-like (PK-like)"/>
    <property type="match status" value="1"/>
</dbReference>
<gene>
    <name evidence="9" type="ORF">BSAL_30530</name>
</gene>
<dbReference type="InterPro" id="IPR000719">
    <property type="entry name" value="Prot_kinase_dom"/>
</dbReference>
<keyword evidence="3" id="KW-0418">Kinase</keyword>
<feature type="compositionally biased region" description="Acidic residues" evidence="7">
    <location>
        <begin position="338"/>
        <end position="350"/>
    </location>
</feature>
<evidence type="ECO:0000256" key="6">
    <source>
        <dbReference type="PROSITE-ProRule" id="PRU10141"/>
    </source>
</evidence>
<sequence length="1347" mass="143759">MPPKAKKVKQQKTSATAATKGASKNPTTVDTSTLSIAERVALRNVDRQFRLESSSSSSSSSESDAQEPPRRGAKKKVPTKQTRPMAAAVATKKARAPSPKKLPPPPPAKAKKAPPKAPTAATVKKAPPPKKGKGSRASSTAPPSAKPSPQRGNKRSTTVTSRSSSLPRSSPPHLSQETDPVVPIIALVSSSTSSHRNHHEEEGQERDASSLLPSASPHRNEEDEVRLPMSLLTPEKVVGEEDDAGVLSLFSPGAVGATSSSNSDDDDDVGVRPHETTTVPIVRERGAGGEPSPLQVVREHSSGRGMSITARPSAMLIAKAAATKPQQSPQTMWISLSSDDDDDPDNDVMEVVDGRDRRHSSQSPDPTVLGGGGGSAAASGPSHSPSPPDARNGRTPLPGGGAGSPPGLRFATPSTSSLPAPLVPALLATNTQATQLLLSPLPSSVTMRDVLPPTFRARKAHEGRVKHPPPPGAKVIDVMRKTQGELSSDDDDDPDDDVMEVIDGRDRRHSSQSPDPTVLGGGGGSAAASGPSHSPSPPDARNGRTPLPGGGAGSPPGLRFATPSTSSLPAPLVPALLATNTQATQLLLSPLPSSVTMRDVLPPTFRARKAHEGRVKHPPPPGAKVIDVDEEDARGGGELTQRMENNGQQWVPGRLAHPLHRPGATAAVAATVPRWITPQQQPMALPTRRVPLKRDRPLDSQAPDDSDVMPPPAPRPTSTAAGQHPGQPNPHHHRGNSTTTQQVMSSSPTSTYFTPNKYAEGRPVDVLKPLFPKTFTKEGFLDMAAKVVTKSHCLPSSEFWEAFTDVAYLGEGSFGLVWRCKTLDGDVVAVKSCPLSFHSPEAIDDGFSVLREVAVMRFLNEQHVPYVLPLHNAFFVNGTEALPPHVSEVVCLHSKVETEVTRRKKRRLRKNPNMTQEEFERATSTVYDVVAKYILSEEEYAHLTTVKRPKFFAISELDALECEATMFLVVELCDGDVEEVQRSDAVSRGVAYCVSSALAAMHRLGLVHLDLKPSNILYACERSGAGGDGASSGVTAMKFYLSDFGNCHIVGSAYKDGGSTQRCRVQGCGVLRELSAGCHAQTWACTLRFEALEYIVRVRSGAGGDGASSGVTAMKFYLSDFGNCHIVGSAYKDEIRDAVGTYEYMDTQALEEKRCSRATDCFSLGCTLYELLMFARLYQPSCKCEEHSRHCFLPQSQGPFLISSTTVLHKVTELLLATDRSKRLTAAGCLTYLVNALGITSHHAAARAPTGGAARDLFAESSPSASSSELKVSSSTKRRITASMNDDSTTDPSSYHNPLLDEEHHHENGIEALPMSPSQRSLALASTPQRVRFSSTPTAFRGSPHHQ</sequence>
<feature type="compositionally biased region" description="Low complexity" evidence="7">
    <location>
        <begin position="86"/>
        <end position="99"/>
    </location>
</feature>
<dbReference type="PROSITE" id="PS50011">
    <property type="entry name" value="PROTEIN_KINASE_DOM"/>
    <property type="match status" value="1"/>
</dbReference>
<evidence type="ECO:0000259" key="8">
    <source>
        <dbReference type="PROSITE" id="PS50011"/>
    </source>
</evidence>
<protein>
    <recommendedName>
        <fullName evidence="8">Protein kinase domain-containing protein</fullName>
    </recommendedName>
</protein>
<dbReference type="Pfam" id="PF00069">
    <property type="entry name" value="Pkinase"/>
    <property type="match status" value="2"/>
</dbReference>
<dbReference type="InterPro" id="IPR017441">
    <property type="entry name" value="Protein_kinase_ATP_BS"/>
</dbReference>
<dbReference type="GO" id="GO:0005634">
    <property type="term" value="C:nucleus"/>
    <property type="evidence" value="ECO:0007669"/>
    <property type="project" value="TreeGrafter"/>
</dbReference>
<evidence type="ECO:0000313" key="10">
    <source>
        <dbReference type="Proteomes" id="UP000051952"/>
    </source>
</evidence>
<evidence type="ECO:0000256" key="1">
    <source>
        <dbReference type="ARBA" id="ARBA00022679"/>
    </source>
</evidence>
<organism evidence="9 10">
    <name type="scientific">Bodo saltans</name>
    <name type="common">Flagellated protozoan</name>
    <dbReference type="NCBI Taxonomy" id="75058"/>
    <lineage>
        <taxon>Eukaryota</taxon>
        <taxon>Discoba</taxon>
        <taxon>Euglenozoa</taxon>
        <taxon>Kinetoplastea</taxon>
        <taxon>Metakinetoplastina</taxon>
        <taxon>Eubodonida</taxon>
        <taxon>Bodonidae</taxon>
        <taxon>Bodo</taxon>
    </lineage>
</organism>
<feature type="compositionally biased region" description="Acidic residues" evidence="7">
    <location>
        <begin position="487"/>
        <end position="500"/>
    </location>
</feature>
<dbReference type="SMART" id="SM00220">
    <property type="entry name" value="S_TKc"/>
    <property type="match status" value="1"/>
</dbReference>
<comment type="similarity">
    <text evidence="5">Belongs to the protein kinase superfamily. Ser/Thr protein kinase family. GCN2 subfamily.</text>
</comment>
<feature type="compositionally biased region" description="Low complexity" evidence="7">
    <location>
        <begin position="1265"/>
        <end position="1275"/>
    </location>
</feature>
<feature type="compositionally biased region" description="Polar residues" evidence="7">
    <location>
        <begin position="737"/>
        <end position="754"/>
    </location>
</feature>
<feature type="compositionally biased region" description="Low complexity" evidence="7">
    <location>
        <begin position="52"/>
        <end position="63"/>
    </location>
</feature>
<feature type="region of interest" description="Disordered" evidence="7">
    <location>
        <begin position="456"/>
        <end position="566"/>
    </location>
</feature>
<feature type="region of interest" description="Disordered" evidence="7">
    <location>
        <begin position="1265"/>
        <end position="1347"/>
    </location>
</feature>
<feature type="region of interest" description="Disordered" evidence="7">
    <location>
        <begin position="673"/>
        <end position="756"/>
    </location>
</feature>
<evidence type="ECO:0000313" key="9">
    <source>
        <dbReference type="EMBL" id="CUG91166.1"/>
    </source>
</evidence>
<dbReference type="Gene3D" id="3.30.200.20">
    <property type="entry name" value="Phosphorylase Kinase, domain 1"/>
    <property type="match status" value="1"/>
</dbReference>